<dbReference type="Proteomes" id="UP000886842">
    <property type="component" value="Unassembled WGS sequence"/>
</dbReference>
<dbReference type="InterPro" id="IPR054343">
    <property type="entry name" value="TY-Chap_M"/>
</dbReference>
<feature type="domain" description="TY-Chap N-terminal" evidence="2">
    <location>
        <begin position="15"/>
        <end position="138"/>
    </location>
</feature>
<evidence type="ECO:0000313" key="4">
    <source>
        <dbReference type="Proteomes" id="UP000886842"/>
    </source>
</evidence>
<feature type="domain" description="TY-Chap central" evidence="1">
    <location>
        <begin position="174"/>
        <end position="304"/>
    </location>
</feature>
<gene>
    <name evidence="3" type="ORF">IAA98_11455</name>
</gene>
<evidence type="ECO:0000259" key="1">
    <source>
        <dbReference type="Pfam" id="PF22551"/>
    </source>
</evidence>
<proteinExistence type="predicted"/>
<comment type="caution">
    <text evidence="3">The sequence shown here is derived from an EMBL/GenBank/DDBJ whole genome shotgun (WGS) entry which is preliminary data.</text>
</comment>
<sequence>MNEYSDFDLDRSTAQAWSGFESRLSEIISVIDDTADMTIGTATATDAEHGPYLLFSSPRRDVVRCEAASNAVLDDAYQLTGDQLAAMERAGWQPPHADGDHPTANLWVEQDQFESDQLAAMAVSALRDVYGVPHPVFLSPDQLAEILQPQPVVHEEPVAIADDDVVAVMPTDAAHLDQLVEAELTDMFGHQPLRDSEGDVAIRVGSTMVFLRTHPDGQEVMVFAIVVHDVEGRSRATEVLNDLNADARWVRFQLIRDRVFVTLSVHGRPFVPAHLHHAVRVMSDVADGIDDELAAKLRGRTTFEGPV</sequence>
<dbReference type="Pfam" id="PF22551">
    <property type="entry name" value="TY-Chap1"/>
    <property type="match status" value="1"/>
</dbReference>
<evidence type="ECO:0000259" key="2">
    <source>
        <dbReference type="Pfam" id="PF22552"/>
    </source>
</evidence>
<reference evidence="3" key="2">
    <citation type="journal article" date="2021" name="PeerJ">
        <title>Extensive microbial diversity within the chicken gut microbiome revealed by metagenomics and culture.</title>
        <authorList>
            <person name="Gilroy R."/>
            <person name="Ravi A."/>
            <person name="Getino M."/>
            <person name="Pursley I."/>
            <person name="Horton D.L."/>
            <person name="Alikhan N.F."/>
            <person name="Baker D."/>
            <person name="Gharbi K."/>
            <person name="Hall N."/>
            <person name="Watson M."/>
            <person name="Adriaenssens E.M."/>
            <person name="Foster-Nyarko E."/>
            <person name="Jarju S."/>
            <person name="Secka A."/>
            <person name="Antonio M."/>
            <person name="Oren A."/>
            <person name="Chaudhuri R.R."/>
            <person name="La Ragione R."/>
            <person name="Hildebrand F."/>
            <person name="Pallen M.J."/>
        </authorList>
    </citation>
    <scope>NUCLEOTIDE SEQUENCE</scope>
    <source>
        <strain evidence="3">ChiGjej1B1-24693</strain>
    </source>
</reference>
<dbReference type="SUPFAM" id="SSF69635">
    <property type="entry name" value="Type III secretory system chaperone-like"/>
    <property type="match status" value="1"/>
</dbReference>
<accession>A0A9D1GZ87</accession>
<protein>
    <submittedName>
        <fullName evidence="3">Uncharacterized protein</fullName>
    </submittedName>
</protein>
<dbReference type="AlphaFoldDB" id="A0A9D1GZ87"/>
<reference evidence="3" key="1">
    <citation type="submission" date="2020-10" db="EMBL/GenBank/DDBJ databases">
        <authorList>
            <person name="Gilroy R."/>
        </authorList>
    </citation>
    <scope>NUCLEOTIDE SEQUENCE</scope>
    <source>
        <strain evidence="3">ChiGjej1B1-24693</strain>
    </source>
</reference>
<dbReference type="InterPro" id="IPR054344">
    <property type="entry name" value="TY-Chap_N"/>
</dbReference>
<name>A0A9D1GZ87_9ACTN</name>
<dbReference type="Pfam" id="PF22552">
    <property type="entry name" value="TY-Chap3"/>
    <property type="match status" value="1"/>
</dbReference>
<dbReference type="Gene3D" id="3.30.1460.10">
    <property type="match status" value="1"/>
</dbReference>
<organism evidence="3 4">
    <name type="scientific">Candidatus Avipropionibacterium avicola</name>
    <dbReference type="NCBI Taxonomy" id="2840701"/>
    <lineage>
        <taxon>Bacteria</taxon>
        <taxon>Bacillati</taxon>
        <taxon>Actinomycetota</taxon>
        <taxon>Actinomycetes</taxon>
        <taxon>Propionibacteriales</taxon>
        <taxon>Propionibacteriaceae</taxon>
        <taxon>Propionibacteriaceae incertae sedis</taxon>
        <taxon>Candidatus Avipropionibacterium</taxon>
    </lineage>
</organism>
<dbReference type="EMBL" id="DVLP01000336">
    <property type="protein sequence ID" value="HIT76194.1"/>
    <property type="molecule type" value="Genomic_DNA"/>
</dbReference>
<evidence type="ECO:0000313" key="3">
    <source>
        <dbReference type="EMBL" id="HIT76194.1"/>
    </source>
</evidence>